<dbReference type="EMBL" id="JABSTQ010010702">
    <property type="protein sequence ID" value="KAG0418768.1"/>
    <property type="molecule type" value="Genomic_DNA"/>
</dbReference>
<keyword evidence="2" id="KW-1185">Reference proteome</keyword>
<proteinExistence type="predicted"/>
<dbReference type="Proteomes" id="UP000805193">
    <property type="component" value="Unassembled WGS sequence"/>
</dbReference>
<organism evidence="1 2">
    <name type="scientific">Ixodes persulcatus</name>
    <name type="common">Taiga tick</name>
    <dbReference type="NCBI Taxonomy" id="34615"/>
    <lineage>
        <taxon>Eukaryota</taxon>
        <taxon>Metazoa</taxon>
        <taxon>Ecdysozoa</taxon>
        <taxon>Arthropoda</taxon>
        <taxon>Chelicerata</taxon>
        <taxon>Arachnida</taxon>
        <taxon>Acari</taxon>
        <taxon>Parasitiformes</taxon>
        <taxon>Ixodida</taxon>
        <taxon>Ixodoidea</taxon>
        <taxon>Ixodidae</taxon>
        <taxon>Ixodinae</taxon>
        <taxon>Ixodes</taxon>
    </lineage>
</organism>
<sequence>MCAAQAVSVSRANSSPVGQQQKKQLSLAYEDLTVVPYSLIEKYTSDVEVLDLSHNQLKDVRFLSHFECLHTVILDHNRLDCLSALPVLPRLRVLWLNFNRLLNATLFVPGLARSCPGLRVLCLMGNELAPSYLNGGTTQQNANYRLYVISHFPELVYLDDQPVRADERHRAHAVRSHIAEVLQEHDALVARNSLQGLRKLNVIAVDTRNGEATKSLLNLRALCGIPVMSYSPLAGTTVNGIIQDVDKELSNEEITSHLRSNIKAAVDEVQRYLRQGHLHISAVKSELILVCKTPRSRRKSEPRDEMQVFLDDGSQIPEDGKATHTLTLLQNQVTQILRIMHRVASWRHGLREDDTIKLVNALVVSRIIHVTPYLNLTKKDEDKLDVLIRKAYKTALGLPPYTSTEKLLKLGVHNTLRELVDSHLATQRDRLAQTPAGRKVLESLKIPFQWDREDTTAPLPRHIWSQIKVHTIPRNMDPTLHAERREARARFYQKAYGQRADVLYTVPSFKQAVGVVVINGVGLPDTRNHEAEFPEGAGSPLPILDWSSVLSWTAPSCSEVPKLLLGERNGRGGRAQAAFQCRRFLSHGATSRWHRRQGASSSPLPHRRRPACNSSDPRRSGSSAADQDGGSHPPAVWTRLQASNTWHPVADTSCGPMPTSNSHAVTDPVTVLVPHGARRRFRVSSNISSLSDRAVLSARARPLRGHFNAAAGKPAKKRGPEFDCIRASLASAS</sequence>
<name>A0AC60PFS4_IXOPE</name>
<accession>A0AC60PFS4</accession>
<evidence type="ECO:0000313" key="1">
    <source>
        <dbReference type="EMBL" id="KAG0418768.1"/>
    </source>
</evidence>
<reference evidence="1 2" key="1">
    <citation type="journal article" date="2020" name="Cell">
        <title>Large-Scale Comparative Analyses of Tick Genomes Elucidate Their Genetic Diversity and Vector Capacities.</title>
        <authorList>
            <consortium name="Tick Genome and Microbiome Consortium (TIGMIC)"/>
            <person name="Jia N."/>
            <person name="Wang J."/>
            <person name="Shi W."/>
            <person name="Du L."/>
            <person name="Sun Y."/>
            <person name="Zhan W."/>
            <person name="Jiang J.F."/>
            <person name="Wang Q."/>
            <person name="Zhang B."/>
            <person name="Ji P."/>
            <person name="Bell-Sakyi L."/>
            <person name="Cui X.M."/>
            <person name="Yuan T.T."/>
            <person name="Jiang B.G."/>
            <person name="Yang W.F."/>
            <person name="Lam T.T."/>
            <person name="Chang Q.C."/>
            <person name="Ding S.J."/>
            <person name="Wang X.J."/>
            <person name="Zhu J.G."/>
            <person name="Ruan X.D."/>
            <person name="Zhao L."/>
            <person name="Wei J.T."/>
            <person name="Ye R.Z."/>
            <person name="Que T.C."/>
            <person name="Du C.H."/>
            <person name="Zhou Y.H."/>
            <person name="Cheng J.X."/>
            <person name="Dai P.F."/>
            <person name="Guo W.B."/>
            <person name="Han X.H."/>
            <person name="Huang E.J."/>
            <person name="Li L.F."/>
            <person name="Wei W."/>
            <person name="Gao Y.C."/>
            <person name="Liu J.Z."/>
            <person name="Shao H.Z."/>
            <person name="Wang X."/>
            <person name="Wang C.C."/>
            <person name="Yang T.C."/>
            <person name="Huo Q.B."/>
            <person name="Li W."/>
            <person name="Chen H.Y."/>
            <person name="Chen S.E."/>
            <person name="Zhou L.G."/>
            <person name="Ni X.B."/>
            <person name="Tian J.H."/>
            <person name="Sheng Y."/>
            <person name="Liu T."/>
            <person name="Pan Y.S."/>
            <person name="Xia L.Y."/>
            <person name="Li J."/>
            <person name="Zhao F."/>
            <person name="Cao W.C."/>
        </authorList>
    </citation>
    <scope>NUCLEOTIDE SEQUENCE [LARGE SCALE GENOMIC DNA]</scope>
    <source>
        <strain evidence="1">Iper-2018</strain>
    </source>
</reference>
<gene>
    <name evidence="1" type="ORF">HPB47_004604</name>
</gene>
<protein>
    <submittedName>
        <fullName evidence="1">Uncharacterized protein</fullName>
    </submittedName>
</protein>
<comment type="caution">
    <text evidence="1">The sequence shown here is derived from an EMBL/GenBank/DDBJ whole genome shotgun (WGS) entry which is preliminary data.</text>
</comment>
<evidence type="ECO:0000313" key="2">
    <source>
        <dbReference type="Proteomes" id="UP000805193"/>
    </source>
</evidence>